<evidence type="ECO:0000256" key="5">
    <source>
        <dbReference type="ARBA" id="ARBA00022692"/>
    </source>
</evidence>
<gene>
    <name evidence="10" type="ORF">EV674_11918</name>
</gene>
<evidence type="ECO:0000256" key="8">
    <source>
        <dbReference type="SAM" id="Phobius"/>
    </source>
</evidence>
<sequence>MNTSALAAPGAPSRSLLAPTRVAVVIGASCLVWALLQWLAQGNLDGYHDMLENYAWAQAWDWGTHKHPPFFAWVVGAWFAVFPQTDWAYRLLSYTNVAVGLCGVLHLARRLGLGALAPTAALLLLWSLPYANLAAKFNANSQLLSLWPWTAAMLLASWQEQRWRGAACSVALGLLAAASMLSKYYSGVFLAGFLLPTLLTAAGRQWLASPRPYLALAVFAAALAPHIAWIAGHGWITLGYAMDQGSGATQWGYVLRFALAPLFYWLPGWLACVGVFSYWQRKTQPDASHWARTWLHLAWQSWRPTGWADTLFWLAFTPWALTLGFGVAGVAELSTPWAIPIGFAFSLLWLRNLQAAVPGATARALAALHRAFWPVLGAIALAGLALAWSHARSGHSGYYRPSFEAAQAIADDWARRHPGTALGWVGGAWAENALLAFYALPHARTLPGLPDTYPALFNPHAGWEQQAGILLCPRGPYSTTGSAPAPDAACEDTAQQWLAQRGQSAAPHLIAVQRQGWRFPRPQTFVYAVFDALPATPPPPRLP</sequence>
<feature type="transmembrane region" description="Helical" evidence="8">
    <location>
        <begin position="371"/>
        <end position="391"/>
    </location>
</feature>
<dbReference type="RefSeq" id="WP_241524899.1">
    <property type="nucleotide sequence ID" value="NZ_QXNC01000008.1"/>
</dbReference>
<feature type="transmembrane region" description="Helical" evidence="8">
    <location>
        <begin position="262"/>
        <end position="279"/>
    </location>
</feature>
<feature type="transmembrane region" description="Helical" evidence="8">
    <location>
        <begin position="188"/>
        <end position="207"/>
    </location>
</feature>
<dbReference type="PANTHER" id="PTHR33908">
    <property type="entry name" value="MANNOSYLTRANSFERASE YKCB-RELATED"/>
    <property type="match status" value="1"/>
</dbReference>
<evidence type="ECO:0000256" key="3">
    <source>
        <dbReference type="ARBA" id="ARBA00022676"/>
    </source>
</evidence>
<reference evidence="10 11" key="1">
    <citation type="submission" date="2019-03" db="EMBL/GenBank/DDBJ databases">
        <title>Genomic Encyclopedia of Type Strains, Phase IV (KMG-IV): sequencing the most valuable type-strain genomes for metagenomic binning, comparative biology and taxonomic classification.</title>
        <authorList>
            <person name="Goeker M."/>
        </authorList>
    </citation>
    <scope>NUCLEOTIDE SEQUENCE [LARGE SCALE GENOMIC DNA]</scope>
    <source>
        <strain evidence="10 11">DSM 1837</strain>
    </source>
</reference>
<keyword evidence="3 10" id="KW-0328">Glycosyltransferase</keyword>
<dbReference type="GO" id="GO:0005886">
    <property type="term" value="C:plasma membrane"/>
    <property type="evidence" value="ECO:0007669"/>
    <property type="project" value="UniProtKB-SubCell"/>
</dbReference>
<keyword evidence="4 10" id="KW-0808">Transferase</keyword>
<proteinExistence type="predicted"/>
<feature type="transmembrane region" description="Helical" evidence="8">
    <location>
        <begin position="115"/>
        <end position="133"/>
    </location>
</feature>
<dbReference type="Proteomes" id="UP000295182">
    <property type="component" value="Unassembled WGS sequence"/>
</dbReference>
<keyword evidence="2" id="KW-1003">Cell membrane</keyword>
<dbReference type="EMBL" id="SLXH01000019">
    <property type="protein sequence ID" value="TCP16271.1"/>
    <property type="molecule type" value="Genomic_DNA"/>
</dbReference>
<feature type="transmembrane region" description="Helical" evidence="8">
    <location>
        <begin position="311"/>
        <end position="331"/>
    </location>
</feature>
<feature type="domain" description="Glycosyltransferase RgtA/B/C/D-like" evidence="9">
    <location>
        <begin position="66"/>
        <end position="229"/>
    </location>
</feature>
<dbReference type="Pfam" id="PF13231">
    <property type="entry name" value="PMT_2"/>
    <property type="match status" value="1"/>
</dbReference>
<feature type="transmembrane region" description="Helical" evidence="8">
    <location>
        <begin position="214"/>
        <end position="242"/>
    </location>
</feature>
<keyword evidence="5 8" id="KW-0812">Transmembrane</keyword>
<evidence type="ECO:0000313" key="10">
    <source>
        <dbReference type="EMBL" id="TCP16271.1"/>
    </source>
</evidence>
<dbReference type="GO" id="GO:0009103">
    <property type="term" value="P:lipopolysaccharide biosynthetic process"/>
    <property type="evidence" value="ECO:0007669"/>
    <property type="project" value="UniProtKB-ARBA"/>
</dbReference>
<keyword evidence="7 8" id="KW-0472">Membrane</keyword>
<dbReference type="AlphaFoldDB" id="A0A4R2N628"/>
<keyword evidence="11" id="KW-1185">Reference proteome</keyword>
<evidence type="ECO:0000256" key="7">
    <source>
        <dbReference type="ARBA" id="ARBA00023136"/>
    </source>
</evidence>
<keyword evidence="6 8" id="KW-1133">Transmembrane helix</keyword>
<evidence type="ECO:0000256" key="2">
    <source>
        <dbReference type="ARBA" id="ARBA00022475"/>
    </source>
</evidence>
<comment type="subcellular location">
    <subcellularLocation>
        <location evidence="1">Cell membrane</location>
        <topology evidence="1">Multi-pass membrane protein</topology>
    </subcellularLocation>
</comment>
<feature type="transmembrane region" description="Helical" evidence="8">
    <location>
        <begin position="337"/>
        <end position="359"/>
    </location>
</feature>
<dbReference type="PANTHER" id="PTHR33908:SF9">
    <property type="entry name" value="BLL5595 PROTEIN"/>
    <property type="match status" value="1"/>
</dbReference>
<name>A0A4R2N628_9BURK</name>
<dbReference type="InterPro" id="IPR050297">
    <property type="entry name" value="LipidA_mod_glycosyltrf_83"/>
</dbReference>
<protein>
    <submittedName>
        <fullName evidence="10">Dolichyl-phosphate-mannose-protein mannosyltransferase</fullName>
    </submittedName>
</protein>
<evidence type="ECO:0000256" key="4">
    <source>
        <dbReference type="ARBA" id="ARBA00022679"/>
    </source>
</evidence>
<feature type="transmembrane region" description="Helical" evidence="8">
    <location>
        <begin position="22"/>
        <end position="40"/>
    </location>
</feature>
<dbReference type="GO" id="GO:0016763">
    <property type="term" value="F:pentosyltransferase activity"/>
    <property type="evidence" value="ECO:0007669"/>
    <property type="project" value="TreeGrafter"/>
</dbReference>
<evidence type="ECO:0000256" key="6">
    <source>
        <dbReference type="ARBA" id="ARBA00022989"/>
    </source>
</evidence>
<evidence type="ECO:0000256" key="1">
    <source>
        <dbReference type="ARBA" id="ARBA00004651"/>
    </source>
</evidence>
<evidence type="ECO:0000259" key="9">
    <source>
        <dbReference type="Pfam" id="PF13231"/>
    </source>
</evidence>
<organism evidence="10 11">
    <name type="scientific">Simplicispira metamorpha</name>
    <dbReference type="NCBI Taxonomy" id="80881"/>
    <lineage>
        <taxon>Bacteria</taxon>
        <taxon>Pseudomonadati</taxon>
        <taxon>Pseudomonadota</taxon>
        <taxon>Betaproteobacteria</taxon>
        <taxon>Burkholderiales</taxon>
        <taxon>Comamonadaceae</taxon>
        <taxon>Simplicispira</taxon>
    </lineage>
</organism>
<accession>A0A4R2N628</accession>
<evidence type="ECO:0000313" key="11">
    <source>
        <dbReference type="Proteomes" id="UP000295182"/>
    </source>
</evidence>
<comment type="caution">
    <text evidence="10">The sequence shown here is derived from an EMBL/GenBank/DDBJ whole genome shotgun (WGS) entry which is preliminary data.</text>
</comment>
<dbReference type="InterPro" id="IPR038731">
    <property type="entry name" value="RgtA/B/C-like"/>
</dbReference>